<evidence type="ECO:0000256" key="1">
    <source>
        <dbReference type="SAM" id="Phobius"/>
    </source>
</evidence>
<proteinExistence type="predicted"/>
<feature type="transmembrane region" description="Helical" evidence="1">
    <location>
        <begin position="19"/>
        <end position="37"/>
    </location>
</feature>
<keyword evidence="1" id="KW-0472">Membrane</keyword>
<protein>
    <submittedName>
        <fullName evidence="2">DUF2142 domain-containing protein</fullName>
    </submittedName>
</protein>
<evidence type="ECO:0000313" key="2">
    <source>
        <dbReference type="EMBL" id="TXN28229.1"/>
    </source>
</evidence>
<feature type="transmembrane region" description="Helical" evidence="1">
    <location>
        <begin position="147"/>
        <end position="166"/>
    </location>
</feature>
<feature type="transmembrane region" description="Helical" evidence="1">
    <location>
        <begin position="430"/>
        <end position="454"/>
    </location>
</feature>
<feature type="transmembrane region" description="Helical" evidence="1">
    <location>
        <begin position="204"/>
        <end position="223"/>
    </location>
</feature>
<feature type="transmembrane region" description="Helical" evidence="1">
    <location>
        <begin position="339"/>
        <end position="359"/>
    </location>
</feature>
<dbReference type="RefSeq" id="WP_147784943.1">
    <property type="nucleotide sequence ID" value="NZ_VRMG01000015.1"/>
</dbReference>
<reference evidence="2 3" key="1">
    <citation type="submission" date="2019-08" db="EMBL/GenBank/DDBJ databases">
        <title>Bacterial whole genome sequence for Glaciihabitans sp. CHu50b-6-2.</title>
        <authorList>
            <person name="Jin L."/>
        </authorList>
    </citation>
    <scope>NUCLEOTIDE SEQUENCE [LARGE SCALE GENOMIC DNA]</scope>
    <source>
        <strain evidence="2 3">CHu50b-6-2</strain>
    </source>
</reference>
<feature type="transmembrane region" description="Helical" evidence="1">
    <location>
        <begin position="243"/>
        <end position="259"/>
    </location>
</feature>
<dbReference type="Pfam" id="PF09913">
    <property type="entry name" value="DUF2142"/>
    <property type="match status" value="1"/>
</dbReference>
<feature type="transmembrane region" description="Helical" evidence="1">
    <location>
        <begin position="366"/>
        <end position="386"/>
    </location>
</feature>
<feature type="transmembrane region" description="Helical" evidence="1">
    <location>
        <begin position="398"/>
        <end position="418"/>
    </location>
</feature>
<keyword evidence="3" id="KW-1185">Reference proteome</keyword>
<accession>A0A5C8UJ59</accession>
<keyword evidence="1" id="KW-1133">Transmembrane helix</keyword>
<gene>
    <name evidence="2" type="ORF">FVP33_17275</name>
</gene>
<dbReference type="Proteomes" id="UP000321379">
    <property type="component" value="Unassembled WGS sequence"/>
</dbReference>
<feature type="transmembrane region" description="Helical" evidence="1">
    <location>
        <begin position="124"/>
        <end position="142"/>
    </location>
</feature>
<dbReference type="InterPro" id="IPR018674">
    <property type="entry name" value="DUF2142_membrane"/>
</dbReference>
<keyword evidence="1" id="KW-0812">Transmembrane</keyword>
<organism evidence="2 3">
    <name type="scientific">Lacisediminihabitans profunda</name>
    <dbReference type="NCBI Taxonomy" id="2594790"/>
    <lineage>
        <taxon>Bacteria</taxon>
        <taxon>Bacillati</taxon>
        <taxon>Actinomycetota</taxon>
        <taxon>Actinomycetes</taxon>
        <taxon>Micrococcales</taxon>
        <taxon>Microbacteriaceae</taxon>
        <taxon>Lacisediminihabitans</taxon>
    </lineage>
</organism>
<feature type="transmembrane region" description="Helical" evidence="1">
    <location>
        <begin position="172"/>
        <end position="192"/>
    </location>
</feature>
<comment type="caution">
    <text evidence="2">The sequence shown here is derived from an EMBL/GenBank/DDBJ whole genome shotgun (WGS) entry which is preliminary data.</text>
</comment>
<dbReference type="AlphaFoldDB" id="A0A5C8UJ59"/>
<feature type="transmembrane region" description="Helical" evidence="1">
    <location>
        <begin position="271"/>
        <end position="291"/>
    </location>
</feature>
<evidence type="ECO:0000313" key="3">
    <source>
        <dbReference type="Proteomes" id="UP000321379"/>
    </source>
</evidence>
<feature type="transmembrane region" description="Helical" evidence="1">
    <location>
        <begin position="474"/>
        <end position="495"/>
    </location>
</feature>
<name>A0A5C8UJ59_9MICO</name>
<dbReference type="EMBL" id="VRMG01000015">
    <property type="protein sequence ID" value="TXN28229.1"/>
    <property type="molecule type" value="Genomic_DNA"/>
</dbReference>
<sequence>MTGDHIAGDAERVAGRWRVFLVSFAVLLAPMLLWALGSPLASVPDEPAHAIRAAAVVRGESVTEAWVGNPSTARADVPAYVADMVARACFARHPRLTPACAVPIAGDPEAIVTTGTSAGNNSPVYYAIVGLPTLFLHGDVALYGMRFVNALLCAAALAVMVMQLSTLSRSRWATAGAVVGLTPMVFFLCGSINPNAIEVASGGALFATLLALVRSNLGGAVLWERTVLTLVTLTLLVNTRSISLLWALVIVGAVLAVTPRKTLVPLFRTPAVWLLLGASAAISGAAAFWYAHPTPFAPDLASTQTTGSAEAFRTMLVRTFDFASSYVGDFGWLDTPSPAFSVIVWSAAIVALILVAFVWGSGRSRWVAIGFGMVMVVVPPVVQAILAPQLGYIWQGRYMLAMLVCLLVACGLSLDDSLAEEVVTGRPRRLAAVGIALLAIGQVASFAWTLRRYAVGVNGSFNDMLTNPAWQPPLGWIALTVAMAAWAAVAAWLVFRHFQRGGENDVVVEASGLGVVAR</sequence>